<gene>
    <name evidence="1" type="ORF">EDS130_LOCUS10739</name>
    <name evidence="2" type="ORF">XAT740_LOCUS15646</name>
</gene>
<comment type="caution">
    <text evidence="2">The sequence shown here is derived from an EMBL/GenBank/DDBJ whole genome shotgun (WGS) entry which is preliminary data.</text>
</comment>
<dbReference type="OrthoDB" id="10069406at2759"/>
<sequence>MDEVSVSVSLTTSIPSYSFDREEINLESHQVVWCDIQDKSLAEEETTEIGSRLRKIVDYTRFFNDVNECEDYLEETSKTNTFLICSGEVGKALMTRCDQCISSVEMMKSMVEYLQRSMHEFLSQTRIKYGYLQDLLKYLEKDVEIYLAQEKYPIFSGLTKQDITAQVGQPQPWGLFAESLCYLTYPDNCRQRLVVALQDYYRNRSETLAILKEFEENYTPSQAIHWYTRDTVLCRLLNQALRQQNSELLLLFAFYLRDLSIATIRPFSEDLNCVINIGDIHENLGAFYYEDLQDRYLAIKHYNLSINYCKIALKSRAYDECEEEYLLRMISRNYEQKMEILSDNVEQRKKYGLEAIKFGKLEWKMMMKKLDSCEVSRAAECIHRIGSIEEGISLYDQALVSYKTTLEIYDEYEGLSMTVEATLCGCIALIYLEHIENCDAALKYKLIQHEKQLNIYKTAADTNEGASAFAKGILAISHEELADVYIKLRQYEQACTHLITAKTLYVESNSRKKNKQIQAVEKKLKSIDAL</sequence>
<name>A0A814KA13_ADIRI</name>
<dbReference type="AlphaFoldDB" id="A0A814KA13"/>
<protein>
    <submittedName>
        <fullName evidence="2">Uncharacterized protein</fullName>
    </submittedName>
</protein>
<keyword evidence="3" id="KW-1185">Reference proteome</keyword>
<dbReference type="Proteomes" id="UP000663828">
    <property type="component" value="Unassembled WGS sequence"/>
</dbReference>
<dbReference type="Proteomes" id="UP000663852">
    <property type="component" value="Unassembled WGS sequence"/>
</dbReference>
<dbReference type="InterPro" id="IPR011990">
    <property type="entry name" value="TPR-like_helical_dom_sf"/>
</dbReference>
<evidence type="ECO:0000313" key="2">
    <source>
        <dbReference type="EMBL" id="CAF1048599.1"/>
    </source>
</evidence>
<evidence type="ECO:0000313" key="3">
    <source>
        <dbReference type="Proteomes" id="UP000663828"/>
    </source>
</evidence>
<accession>A0A814KA13</accession>
<dbReference type="EMBL" id="CAJNOR010000973">
    <property type="protein sequence ID" value="CAF1048599.1"/>
    <property type="molecule type" value="Genomic_DNA"/>
</dbReference>
<proteinExistence type="predicted"/>
<evidence type="ECO:0000313" key="1">
    <source>
        <dbReference type="EMBL" id="CAF0920489.1"/>
    </source>
</evidence>
<dbReference type="Gene3D" id="1.25.40.10">
    <property type="entry name" value="Tetratricopeptide repeat domain"/>
    <property type="match status" value="1"/>
</dbReference>
<dbReference type="EMBL" id="CAJNOJ010000038">
    <property type="protein sequence ID" value="CAF0920489.1"/>
    <property type="molecule type" value="Genomic_DNA"/>
</dbReference>
<organism evidence="2 3">
    <name type="scientific">Adineta ricciae</name>
    <name type="common">Rotifer</name>
    <dbReference type="NCBI Taxonomy" id="249248"/>
    <lineage>
        <taxon>Eukaryota</taxon>
        <taxon>Metazoa</taxon>
        <taxon>Spiralia</taxon>
        <taxon>Gnathifera</taxon>
        <taxon>Rotifera</taxon>
        <taxon>Eurotatoria</taxon>
        <taxon>Bdelloidea</taxon>
        <taxon>Adinetida</taxon>
        <taxon>Adinetidae</taxon>
        <taxon>Adineta</taxon>
    </lineage>
</organism>
<reference evidence="2" key="1">
    <citation type="submission" date="2021-02" db="EMBL/GenBank/DDBJ databases">
        <authorList>
            <person name="Nowell W R."/>
        </authorList>
    </citation>
    <scope>NUCLEOTIDE SEQUENCE</scope>
</reference>